<dbReference type="Pfam" id="PF04341">
    <property type="entry name" value="DUF485"/>
    <property type="match status" value="1"/>
</dbReference>
<gene>
    <name evidence="2" type="ORF">ACFOU2_14385</name>
</gene>
<dbReference type="RefSeq" id="WP_377916212.1">
    <property type="nucleotide sequence ID" value="NZ_JBHRZT010000052.1"/>
</dbReference>
<keyword evidence="1" id="KW-0472">Membrane</keyword>
<evidence type="ECO:0000256" key="1">
    <source>
        <dbReference type="SAM" id="Phobius"/>
    </source>
</evidence>
<feature type="transmembrane region" description="Helical" evidence="1">
    <location>
        <begin position="38"/>
        <end position="60"/>
    </location>
</feature>
<keyword evidence="1" id="KW-0812">Transmembrane</keyword>
<dbReference type="EMBL" id="JBHRZT010000052">
    <property type="protein sequence ID" value="MFC3884615.1"/>
    <property type="molecule type" value="Genomic_DNA"/>
</dbReference>
<dbReference type="PANTHER" id="PTHR38441:SF1">
    <property type="entry name" value="MEMBRANE PROTEIN"/>
    <property type="match status" value="1"/>
</dbReference>
<comment type="caution">
    <text evidence="2">The sequence shown here is derived from an EMBL/GenBank/DDBJ whole genome shotgun (WGS) entry which is preliminary data.</text>
</comment>
<protein>
    <submittedName>
        <fullName evidence="2">DUF485 domain-containing protein</fullName>
    </submittedName>
</protein>
<feature type="transmembrane region" description="Helical" evidence="1">
    <location>
        <begin position="72"/>
        <end position="92"/>
    </location>
</feature>
<keyword evidence="3" id="KW-1185">Reference proteome</keyword>
<proteinExistence type="predicted"/>
<dbReference type="Proteomes" id="UP001595752">
    <property type="component" value="Unassembled WGS sequence"/>
</dbReference>
<sequence length="114" mass="13020">MSLHDSQAQVKEPSESIDYTAIVQSASFKELLAAKKKFIVPFSLFFLAFYFILPILTAYSTVLNQPAFGGMTWAWVFAFAQFVMTWALCMIYSSKAAKFDRLVEKIMQQIKQGR</sequence>
<dbReference type="InterPro" id="IPR007436">
    <property type="entry name" value="DUF485"/>
</dbReference>
<organism evidence="2 3">
    <name type="scientific">Bacillus songklensis</name>
    <dbReference type="NCBI Taxonomy" id="1069116"/>
    <lineage>
        <taxon>Bacteria</taxon>
        <taxon>Bacillati</taxon>
        <taxon>Bacillota</taxon>
        <taxon>Bacilli</taxon>
        <taxon>Bacillales</taxon>
        <taxon>Bacillaceae</taxon>
        <taxon>Bacillus</taxon>
    </lineage>
</organism>
<keyword evidence="1" id="KW-1133">Transmembrane helix</keyword>
<dbReference type="PANTHER" id="PTHR38441">
    <property type="entry name" value="INTEGRAL MEMBRANE PROTEIN-RELATED"/>
    <property type="match status" value="1"/>
</dbReference>
<evidence type="ECO:0000313" key="2">
    <source>
        <dbReference type="EMBL" id="MFC3884615.1"/>
    </source>
</evidence>
<accession>A0ABV8B422</accession>
<evidence type="ECO:0000313" key="3">
    <source>
        <dbReference type="Proteomes" id="UP001595752"/>
    </source>
</evidence>
<name>A0ABV8B422_9BACI</name>
<reference evidence="3" key="1">
    <citation type="journal article" date="2019" name="Int. J. Syst. Evol. Microbiol.">
        <title>The Global Catalogue of Microorganisms (GCM) 10K type strain sequencing project: providing services to taxonomists for standard genome sequencing and annotation.</title>
        <authorList>
            <consortium name="The Broad Institute Genomics Platform"/>
            <consortium name="The Broad Institute Genome Sequencing Center for Infectious Disease"/>
            <person name="Wu L."/>
            <person name="Ma J."/>
        </authorList>
    </citation>
    <scope>NUCLEOTIDE SEQUENCE [LARGE SCALE GENOMIC DNA]</scope>
    <source>
        <strain evidence="3">CCUG 61889</strain>
    </source>
</reference>